<dbReference type="AlphaFoldDB" id="A0A4C1ZYP2"/>
<gene>
    <name evidence="2" type="ORF">EVAR_46072_1</name>
</gene>
<protein>
    <submittedName>
        <fullName evidence="2">Uncharacterized protein</fullName>
    </submittedName>
</protein>
<proteinExistence type="predicted"/>
<organism evidence="2 3">
    <name type="scientific">Eumeta variegata</name>
    <name type="common">Bagworm moth</name>
    <name type="synonym">Eumeta japonica</name>
    <dbReference type="NCBI Taxonomy" id="151549"/>
    <lineage>
        <taxon>Eukaryota</taxon>
        <taxon>Metazoa</taxon>
        <taxon>Ecdysozoa</taxon>
        <taxon>Arthropoda</taxon>
        <taxon>Hexapoda</taxon>
        <taxon>Insecta</taxon>
        <taxon>Pterygota</taxon>
        <taxon>Neoptera</taxon>
        <taxon>Endopterygota</taxon>
        <taxon>Lepidoptera</taxon>
        <taxon>Glossata</taxon>
        <taxon>Ditrysia</taxon>
        <taxon>Tineoidea</taxon>
        <taxon>Psychidae</taxon>
        <taxon>Oiketicinae</taxon>
        <taxon>Eumeta</taxon>
    </lineage>
</organism>
<evidence type="ECO:0000313" key="2">
    <source>
        <dbReference type="EMBL" id="GBP93130.1"/>
    </source>
</evidence>
<feature type="compositionally biased region" description="Basic and acidic residues" evidence="1">
    <location>
        <begin position="86"/>
        <end position="105"/>
    </location>
</feature>
<keyword evidence="3" id="KW-1185">Reference proteome</keyword>
<dbReference type="Proteomes" id="UP000299102">
    <property type="component" value="Unassembled WGS sequence"/>
</dbReference>
<reference evidence="2 3" key="1">
    <citation type="journal article" date="2019" name="Commun. Biol.">
        <title>The bagworm genome reveals a unique fibroin gene that provides high tensile strength.</title>
        <authorList>
            <person name="Kono N."/>
            <person name="Nakamura H."/>
            <person name="Ohtoshi R."/>
            <person name="Tomita M."/>
            <person name="Numata K."/>
            <person name="Arakawa K."/>
        </authorList>
    </citation>
    <scope>NUCLEOTIDE SEQUENCE [LARGE SCALE GENOMIC DNA]</scope>
</reference>
<sequence length="105" mass="12186">MVSIKLETYWQVIRGQDSSIRPIEINNDLEVTHYSLDRDRVQLSLLSLRSLSLRTHCRQLVDECRRRLDAARCAEAPSASNNVDQQKADDNTRRAKKEGNRLFTE</sequence>
<name>A0A4C1ZYP2_EUMVA</name>
<feature type="region of interest" description="Disordered" evidence="1">
    <location>
        <begin position="74"/>
        <end position="105"/>
    </location>
</feature>
<dbReference type="EMBL" id="BGZK01002341">
    <property type="protein sequence ID" value="GBP93130.1"/>
    <property type="molecule type" value="Genomic_DNA"/>
</dbReference>
<accession>A0A4C1ZYP2</accession>
<evidence type="ECO:0000313" key="3">
    <source>
        <dbReference type="Proteomes" id="UP000299102"/>
    </source>
</evidence>
<comment type="caution">
    <text evidence="2">The sequence shown here is derived from an EMBL/GenBank/DDBJ whole genome shotgun (WGS) entry which is preliminary data.</text>
</comment>
<evidence type="ECO:0000256" key="1">
    <source>
        <dbReference type="SAM" id="MobiDB-lite"/>
    </source>
</evidence>